<dbReference type="PANTHER" id="PTHR30137:SF16">
    <property type="entry name" value="BLL0895 PROTEIN"/>
    <property type="match status" value="1"/>
</dbReference>
<reference evidence="6 7" key="1">
    <citation type="journal article" date="2016" name="BMC Genomics">
        <title>Genomic analysis of the nitrate-respiring Sphingopyxis granuli (formerly Sphingomonas macrogoltabida) strain TFA.</title>
        <authorList>
            <person name="Garcia-Romero I."/>
            <person name="Perez-Pulido A.J."/>
            <person name="Gonzalez-Flores Y.E."/>
            <person name="Reyes-Ramirez F."/>
            <person name="Santero E."/>
            <person name="Floriano B."/>
        </authorList>
    </citation>
    <scope>NUCLEOTIDE SEQUENCE [LARGE SCALE GENOMIC DNA]</scope>
    <source>
        <strain evidence="6 7">TFA</strain>
    </source>
</reference>
<evidence type="ECO:0000313" key="7">
    <source>
        <dbReference type="Proteomes" id="UP000058599"/>
    </source>
</evidence>
<evidence type="ECO:0000256" key="2">
    <source>
        <dbReference type="ARBA" id="ARBA00022630"/>
    </source>
</evidence>
<keyword evidence="2" id="KW-0285">Flavoprotein</keyword>
<keyword evidence="7" id="KW-1185">Reference proteome</keyword>
<dbReference type="Gene3D" id="3.20.20.30">
    <property type="entry name" value="Luciferase-like domain"/>
    <property type="match status" value="1"/>
</dbReference>
<organism evidence="6 7">
    <name type="scientific">Sphingopyxis granuli</name>
    <dbReference type="NCBI Taxonomy" id="267128"/>
    <lineage>
        <taxon>Bacteria</taxon>
        <taxon>Pseudomonadati</taxon>
        <taxon>Pseudomonadota</taxon>
        <taxon>Alphaproteobacteria</taxon>
        <taxon>Sphingomonadales</taxon>
        <taxon>Sphingomonadaceae</taxon>
        <taxon>Sphingopyxis</taxon>
    </lineage>
</organism>
<dbReference type="InterPro" id="IPR050766">
    <property type="entry name" value="Bact_Lucif_Oxidored"/>
</dbReference>
<accession>A0AA86L544</accession>
<dbReference type="AlphaFoldDB" id="A0AA86L544"/>
<protein>
    <submittedName>
        <fullName evidence="6">Baeyer-Villiger monooxygenase</fullName>
        <ecNumber evidence="6">1.14.13.162</ecNumber>
    </submittedName>
</protein>
<evidence type="ECO:0000256" key="1">
    <source>
        <dbReference type="ARBA" id="ARBA00010426"/>
    </source>
</evidence>
<dbReference type="GO" id="GO:0004497">
    <property type="term" value="F:monooxygenase activity"/>
    <property type="evidence" value="ECO:0007669"/>
    <property type="project" value="UniProtKB-KW"/>
</dbReference>
<keyword evidence="4 6" id="KW-0503">Monooxygenase</keyword>
<dbReference type="InterPro" id="IPR011251">
    <property type="entry name" value="Luciferase-like_dom"/>
</dbReference>
<sequence>MDCGIFHTPYNLPNRSPKQLFEWSLDMARTADEAGFRDFLIGEHFTLARENIPCPDSVIAAAATMTETLRFAPMAHLLPYHDPATLAVRVAWLSRVLEDRYYLGVAPGGHHTDAILHGYDGIAPLPPRQLEALHLMERVWKNEPFQEIGEYFQAGFPGPDNMPGYHVEIADSTPWPGMEIAVTGLSANSNSMKFAGERNYTPISFFGGTEQMRLHYETWAAAMESKGHTPERKRFSICREVFVADTDAEAKRLALKSGMAESWEHYLFPIYKKFNLFPGIIADSGKDLSPDDLDMDFLADHVWLCGSPETVAEKIAWVVEKAGSFGQLCVNSHDSIDDPEPTRESLRRLSQEVMPLLDK</sequence>
<dbReference type="RefSeq" id="WP_067185506.1">
    <property type="nucleotide sequence ID" value="NZ_CP012199.1"/>
</dbReference>
<dbReference type="EMBL" id="CP012199">
    <property type="protein sequence ID" value="AMG75625.1"/>
    <property type="molecule type" value="Genomic_DNA"/>
</dbReference>
<evidence type="ECO:0000259" key="5">
    <source>
        <dbReference type="Pfam" id="PF00296"/>
    </source>
</evidence>
<dbReference type="EC" id="1.14.13.162" evidence="6"/>
<dbReference type="SUPFAM" id="SSF51679">
    <property type="entry name" value="Bacterial luciferase-like"/>
    <property type="match status" value="1"/>
</dbReference>
<dbReference type="Pfam" id="PF00296">
    <property type="entry name" value="Bac_luciferase"/>
    <property type="match status" value="1"/>
</dbReference>
<comment type="similarity">
    <text evidence="1">Belongs to the bacterial luciferase oxidoreductase family.</text>
</comment>
<dbReference type="Proteomes" id="UP000058599">
    <property type="component" value="Chromosome"/>
</dbReference>
<dbReference type="KEGG" id="sgi:SGRAN_3282"/>
<gene>
    <name evidence="6" type="primary">camP2</name>
    <name evidence="6" type="ORF">SGRAN_3282</name>
</gene>
<evidence type="ECO:0000256" key="3">
    <source>
        <dbReference type="ARBA" id="ARBA00023002"/>
    </source>
</evidence>
<name>A0AA86L544_9SPHN</name>
<keyword evidence="3 6" id="KW-0560">Oxidoreductase</keyword>
<dbReference type="PANTHER" id="PTHR30137">
    <property type="entry name" value="LUCIFERASE-LIKE MONOOXYGENASE"/>
    <property type="match status" value="1"/>
</dbReference>
<evidence type="ECO:0000256" key="4">
    <source>
        <dbReference type="ARBA" id="ARBA00023033"/>
    </source>
</evidence>
<dbReference type="InterPro" id="IPR036661">
    <property type="entry name" value="Luciferase-like_sf"/>
</dbReference>
<dbReference type="GO" id="GO:0016705">
    <property type="term" value="F:oxidoreductase activity, acting on paired donors, with incorporation or reduction of molecular oxygen"/>
    <property type="evidence" value="ECO:0007669"/>
    <property type="project" value="InterPro"/>
</dbReference>
<evidence type="ECO:0000313" key="6">
    <source>
        <dbReference type="EMBL" id="AMG75625.1"/>
    </source>
</evidence>
<dbReference type="GO" id="GO:0005829">
    <property type="term" value="C:cytosol"/>
    <property type="evidence" value="ECO:0007669"/>
    <property type="project" value="TreeGrafter"/>
</dbReference>
<feature type="domain" description="Luciferase-like" evidence="5">
    <location>
        <begin position="1"/>
        <end position="320"/>
    </location>
</feature>
<proteinExistence type="inferred from homology"/>